<dbReference type="SMART" id="SM00382">
    <property type="entry name" value="AAA"/>
    <property type="match status" value="2"/>
</dbReference>
<dbReference type="CDD" id="cd03216">
    <property type="entry name" value="ABC_Carb_Monos_I"/>
    <property type="match status" value="1"/>
</dbReference>
<reference evidence="6" key="1">
    <citation type="submission" date="2024-06" db="EMBL/GenBank/DDBJ databases">
        <title>Draft genome sequence of Microbacterium sp. strain A8/3-1, isolated from Oxytropis tragacanthoides Fisch. ex DC. Root nodules in the Altai region of Russia.</title>
        <authorList>
            <person name="Sazanova A."/>
            <person name="Guro P."/>
            <person name="Kuznetsova I."/>
            <person name="Belimov A."/>
            <person name="Safronova V."/>
        </authorList>
    </citation>
    <scope>NUCLEOTIDE SEQUENCE</scope>
    <source>
        <strain evidence="6">A8/3-1</strain>
    </source>
</reference>
<evidence type="ECO:0000256" key="1">
    <source>
        <dbReference type="ARBA" id="ARBA00022448"/>
    </source>
</evidence>
<organism evidence="6">
    <name type="scientific">Microbacterium sp. A8/3-1</name>
    <dbReference type="NCBI Taxonomy" id="3160749"/>
    <lineage>
        <taxon>Bacteria</taxon>
        <taxon>Bacillati</taxon>
        <taxon>Actinomycetota</taxon>
        <taxon>Actinomycetes</taxon>
        <taxon>Micrococcales</taxon>
        <taxon>Microbacteriaceae</taxon>
        <taxon>Microbacterium</taxon>
    </lineage>
</organism>
<dbReference type="PANTHER" id="PTHR43790:SF9">
    <property type="entry name" value="GALACTOFURANOSE TRANSPORTER ATP-BINDING PROTEIN YTFR"/>
    <property type="match status" value="1"/>
</dbReference>
<evidence type="ECO:0000256" key="3">
    <source>
        <dbReference type="ARBA" id="ARBA00022741"/>
    </source>
</evidence>
<evidence type="ECO:0000259" key="5">
    <source>
        <dbReference type="PROSITE" id="PS50893"/>
    </source>
</evidence>
<dbReference type="PANTHER" id="PTHR43790">
    <property type="entry name" value="CARBOHYDRATE TRANSPORT ATP-BINDING PROTEIN MG119-RELATED"/>
    <property type="match status" value="1"/>
</dbReference>
<dbReference type="SUPFAM" id="SSF52540">
    <property type="entry name" value="P-loop containing nucleoside triphosphate hydrolases"/>
    <property type="match status" value="2"/>
</dbReference>
<feature type="domain" description="ABC transporter" evidence="5">
    <location>
        <begin position="258"/>
        <end position="500"/>
    </location>
</feature>
<keyword evidence="2" id="KW-0677">Repeat</keyword>
<sequence length="503" mass="54312">MTAAVEDAHVELDVVSKSYGGIHAVREVSLAVRRGTVHAIVGENGAGKSTVSKLIAGAISPTGGRLMVSGREVSYGSPRQALADGIAMMDQELAMVPHRSVMENVFLGSESRQAGFVRRGEQRRRFAELLERSGFDLDGRALVSSLRLADQQKVEILRALARNAELIIMDEPTAPLSMVESEQLFDIIRSLRDRGTTIIYISHFLEEVLEISDVVTVMRDGRHIRTGPSSEETQDSLVQGMLGRSLDLAFPERVQCAPDSEPLLEVRDLSLTGSFKGVSFDVRPGEIVGLAGLIGSGRTEVVRAIFGADRYESGRVTMRGRALRGSPAASIRHGLVMLPESRQHDGLIMMRSVAENAALACLQRFSTLGFMRRRRQRDAVAALIADLAIKTSSDQAVVDSLSGGNQQKVVFAKCLMAGPEVLIVDEPTRGVDVGAKRAIYELLVSLAANGMAVIVISSEVEEVLGLAHRVIVMRRGRLVAEFAAEEASEERVLAAAFGTTSNA</sequence>
<dbReference type="GO" id="GO:0016887">
    <property type="term" value="F:ATP hydrolysis activity"/>
    <property type="evidence" value="ECO:0007669"/>
    <property type="project" value="InterPro"/>
</dbReference>
<protein>
    <submittedName>
        <fullName evidence="6">Sugar ABC transporter ATP-binding protein</fullName>
    </submittedName>
</protein>
<gene>
    <name evidence="6" type="ORF">ABS642_21150</name>
</gene>
<dbReference type="Pfam" id="PF00005">
    <property type="entry name" value="ABC_tran"/>
    <property type="match status" value="2"/>
</dbReference>
<dbReference type="PROSITE" id="PS50893">
    <property type="entry name" value="ABC_TRANSPORTER_2"/>
    <property type="match status" value="2"/>
</dbReference>
<dbReference type="RefSeq" id="WP_350351646.1">
    <property type="nucleotide sequence ID" value="NZ_CP158357.1"/>
</dbReference>
<dbReference type="InterPro" id="IPR050107">
    <property type="entry name" value="ABC_carbohydrate_import_ATPase"/>
</dbReference>
<dbReference type="AlphaFoldDB" id="A0AAU7VVZ5"/>
<name>A0AAU7VVZ5_9MICO</name>
<evidence type="ECO:0000256" key="4">
    <source>
        <dbReference type="ARBA" id="ARBA00022840"/>
    </source>
</evidence>
<feature type="domain" description="ABC transporter" evidence="5">
    <location>
        <begin position="10"/>
        <end position="245"/>
    </location>
</feature>
<evidence type="ECO:0000256" key="2">
    <source>
        <dbReference type="ARBA" id="ARBA00022737"/>
    </source>
</evidence>
<dbReference type="EMBL" id="CP158357">
    <property type="protein sequence ID" value="XBX78378.1"/>
    <property type="molecule type" value="Genomic_DNA"/>
</dbReference>
<evidence type="ECO:0000313" key="6">
    <source>
        <dbReference type="EMBL" id="XBX78378.1"/>
    </source>
</evidence>
<dbReference type="InterPro" id="IPR003439">
    <property type="entry name" value="ABC_transporter-like_ATP-bd"/>
</dbReference>
<dbReference type="CDD" id="cd03215">
    <property type="entry name" value="ABC_Carb_Monos_II"/>
    <property type="match status" value="1"/>
</dbReference>
<dbReference type="GO" id="GO:0005524">
    <property type="term" value="F:ATP binding"/>
    <property type="evidence" value="ECO:0007669"/>
    <property type="project" value="UniProtKB-KW"/>
</dbReference>
<proteinExistence type="predicted"/>
<dbReference type="Gene3D" id="3.40.50.300">
    <property type="entry name" value="P-loop containing nucleotide triphosphate hydrolases"/>
    <property type="match status" value="2"/>
</dbReference>
<dbReference type="InterPro" id="IPR027417">
    <property type="entry name" value="P-loop_NTPase"/>
</dbReference>
<dbReference type="InterPro" id="IPR017871">
    <property type="entry name" value="ABC_transporter-like_CS"/>
</dbReference>
<dbReference type="PROSITE" id="PS00211">
    <property type="entry name" value="ABC_TRANSPORTER_1"/>
    <property type="match status" value="1"/>
</dbReference>
<accession>A0AAU7VVZ5</accession>
<keyword evidence="4 6" id="KW-0067">ATP-binding</keyword>
<keyword evidence="1" id="KW-0813">Transport</keyword>
<keyword evidence="3" id="KW-0547">Nucleotide-binding</keyword>
<dbReference type="InterPro" id="IPR003593">
    <property type="entry name" value="AAA+_ATPase"/>
</dbReference>